<dbReference type="GO" id="GO:0005737">
    <property type="term" value="C:cytoplasm"/>
    <property type="evidence" value="ECO:0007669"/>
    <property type="project" value="UniProtKB-UniRule"/>
</dbReference>
<organism evidence="12 15">
    <name type="scientific">Nonlabens ulvanivorans</name>
    <name type="common">Persicivirga ulvanivorans</name>
    <dbReference type="NCBI Taxonomy" id="906888"/>
    <lineage>
        <taxon>Bacteria</taxon>
        <taxon>Pseudomonadati</taxon>
        <taxon>Bacteroidota</taxon>
        <taxon>Flavobacteriia</taxon>
        <taxon>Flavobacteriales</taxon>
        <taxon>Flavobacteriaceae</taxon>
        <taxon>Nonlabens</taxon>
    </lineage>
</organism>
<evidence type="ECO:0000313" key="14">
    <source>
        <dbReference type="EMBL" id="GAL74033.1"/>
    </source>
</evidence>
<evidence type="ECO:0000256" key="4">
    <source>
        <dbReference type="ARBA" id="ARBA00005638"/>
    </source>
</evidence>
<proteinExistence type="inferred from homology"/>
<evidence type="ECO:0000256" key="9">
    <source>
        <dbReference type="NCBIfam" id="TIGR00212"/>
    </source>
</evidence>
<feature type="domain" description="Porphobilinogen deaminase N-terminal" evidence="10">
    <location>
        <begin position="5"/>
        <end position="211"/>
    </location>
</feature>
<evidence type="ECO:0000313" key="17">
    <source>
        <dbReference type="Proteomes" id="UP000029647"/>
    </source>
</evidence>
<dbReference type="Pfam" id="PF03900">
    <property type="entry name" value="Porphobil_deamC"/>
    <property type="match status" value="1"/>
</dbReference>
<dbReference type="Gene3D" id="3.30.160.40">
    <property type="entry name" value="Porphobilinogen deaminase, C-terminal domain"/>
    <property type="match status" value="1"/>
</dbReference>
<dbReference type="GO" id="GO:0006783">
    <property type="term" value="P:heme biosynthetic process"/>
    <property type="evidence" value="ECO:0007669"/>
    <property type="project" value="TreeGrafter"/>
</dbReference>
<dbReference type="Proteomes" id="UP000029226">
    <property type="component" value="Unassembled WGS sequence"/>
</dbReference>
<feature type="domain" description="Porphobilinogen deaminase C-terminal" evidence="11">
    <location>
        <begin position="227"/>
        <end position="293"/>
    </location>
</feature>
<evidence type="ECO:0000313" key="12">
    <source>
        <dbReference type="EMBL" id="GAK74864.1"/>
    </source>
</evidence>
<comment type="similarity">
    <text evidence="4">Belongs to the HMBS family.</text>
</comment>
<evidence type="ECO:0000256" key="3">
    <source>
        <dbReference type="ARBA" id="ARBA00004735"/>
    </source>
</evidence>
<dbReference type="InterPro" id="IPR000860">
    <property type="entry name" value="HemC"/>
</dbReference>
<dbReference type="InterPro" id="IPR022419">
    <property type="entry name" value="Porphobilin_deaminase_cofac_BS"/>
</dbReference>
<dbReference type="Gene3D" id="3.40.190.10">
    <property type="entry name" value="Periplasmic binding protein-like II"/>
    <property type="match status" value="2"/>
</dbReference>
<comment type="cofactor">
    <cofactor evidence="1">
        <name>dipyrromethane</name>
        <dbReference type="ChEBI" id="CHEBI:60342"/>
    </cofactor>
</comment>
<keyword evidence="7" id="KW-0627">Porphyrin biosynthesis</keyword>
<dbReference type="Pfam" id="PF01379">
    <property type="entry name" value="Porphobil_deam"/>
    <property type="match status" value="1"/>
</dbReference>
<evidence type="ECO:0000259" key="10">
    <source>
        <dbReference type="Pfam" id="PF01379"/>
    </source>
</evidence>
<dbReference type="CDD" id="cd13647">
    <property type="entry name" value="PBP2_PBGD_2"/>
    <property type="match status" value="1"/>
</dbReference>
<evidence type="ECO:0000256" key="7">
    <source>
        <dbReference type="ARBA" id="ARBA00023244"/>
    </source>
</evidence>
<accession>A0A081D7G8</accession>
<dbReference type="SUPFAM" id="SSF53850">
    <property type="entry name" value="Periplasmic binding protein-like II"/>
    <property type="match status" value="1"/>
</dbReference>
<comment type="pathway">
    <text evidence="3">Porphyrin-containing compound metabolism; protoporphyrin-IX biosynthesis; coproporphyrinogen-III from 5-aminolevulinate: step 2/4.</text>
</comment>
<sequence>MSLKIRIGTRDSQLAMWQATTVQSQLEALGFQTELLPVKSQGDLNLDEPLYEMGITGIFTKTLDVALVKGDIDIAVHSLKDVPTQLPKGMVQAAVLERASQKDILVYKSNFNPDEAMTIATGSLRRKAQWLNMYSQHQVVDLRGNVNTRLSKLHSNKDWNAAIFAKAGLDRIGLLSQLKGNYGFEYSDLDSFVPAPAQGAMMIAAMGHNTAVLEAASQLNHAQTQRCVDIERRFLRELEGGCTAPIGAIAQVRDNKIDFTGCLLSIDGTERIDVKDQINLTETDVDLGLAFAKAQSEKVFANGGKALMQSIKSVLNS</sequence>
<dbReference type="InterPro" id="IPR022418">
    <property type="entry name" value="Porphobilinogen_deaminase_C"/>
</dbReference>
<dbReference type="InterPro" id="IPR022417">
    <property type="entry name" value="Porphobilin_deaminase_N"/>
</dbReference>
<comment type="caution">
    <text evidence="12">The sequence shown here is derived from an EMBL/GenBank/DDBJ whole genome shotgun (WGS) entry which is preliminary data.</text>
</comment>
<keyword evidence="6 12" id="KW-0808">Transferase</keyword>
<dbReference type="PIRSF" id="PIRSF001438">
    <property type="entry name" value="4pyrrol_synth_OHMeBilane_synth"/>
    <property type="match status" value="1"/>
</dbReference>
<dbReference type="EC" id="2.5.1.61" evidence="9"/>
<name>A0A081D7G8_NONUL</name>
<dbReference type="EMBL" id="BBNT01000001">
    <property type="protein sequence ID" value="GAL74033.1"/>
    <property type="molecule type" value="Genomic_DNA"/>
</dbReference>
<evidence type="ECO:0000256" key="8">
    <source>
        <dbReference type="ARBA" id="ARBA00048169"/>
    </source>
</evidence>
<dbReference type="PANTHER" id="PTHR11557:SF0">
    <property type="entry name" value="PORPHOBILINOGEN DEAMINASE"/>
    <property type="match status" value="1"/>
</dbReference>
<dbReference type="PRINTS" id="PR00151">
    <property type="entry name" value="PORPHBDMNASE"/>
</dbReference>
<comment type="catalytic activity">
    <reaction evidence="8">
        <text>4 porphobilinogen + H2O = hydroxymethylbilane + 4 NH4(+)</text>
        <dbReference type="Rhea" id="RHEA:13185"/>
        <dbReference type="ChEBI" id="CHEBI:15377"/>
        <dbReference type="ChEBI" id="CHEBI:28938"/>
        <dbReference type="ChEBI" id="CHEBI:57845"/>
        <dbReference type="ChEBI" id="CHEBI:58126"/>
        <dbReference type="EC" id="2.5.1.61"/>
    </reaction>
</comment>
<dbReference type="SUPFAM" id="SSF54782">
    <property type="entry name" value="Porphobilinogen deaminase (hydroxymethylbilane synthase), C-terminal domain"/>
    <property type="match status" value="1"/>
</dbReference>
<gene>
    <name evidence="14" type="ORF">JCM19275_2880</name>
    <name evidence="12" type="ORF">JCM19296_442</name>
    <name evidence="13" type="ORF">JCM19314_2772</name>
</gene>
<reference evidence="15 16" key="1">
    <citation type="journal article" date="2014" name="Genome Announc.">
        <title>Draft Genome Sequences of Marine Flavobacterium Nonlabens Strains NR17, NR24, NR27, NR32, NR33, and Ara13.</title>
        <authorList>
            <person name="Nakanishi M."/>
            <person name="Meirelles P."/>
            <person name="Suzuki R."/>
            <person name="Takatani N."/>
            <person name="Mino S."/>
            <person name="Suda W."/>
            <person name="Oshima K."/>
            <person name="Hattori M."/>
            <person name="Ohkuma M."/>
            <person name="Hosokawa M."/>
            <person name="Miyashita K."/>
            <person name="Thompson F.L."/>
            <person name="Niwa A."/>
            <person name="Sawabe T."/>
            <person name="Sawabe T."/>
        </authorList>
    </citation>
    <scope>NUCLEOTIDE SEQUENCE [LARGE SCALE GENOMIC DNA]</scope>
    <source>
        <strain evidence="14">JCM 19275</strain>
        <strain evidence="12">JCM 19296</strain>
        <strain evidence="13">JCM 19314</strain>
        <strain evidence="17">JCM19275</strain>
        <strain evidence="15">JCM19296</strain>
        <strain evidence="16">JCM19314</strain>
    </source>
</reference>
<dbReference type="PROSITE" id="PS00533">
    <property type="entry name" value="PORPHOBILINOGEN_DEAM"/>
    <property type="match status" value="1"/>
</dbReference>
<comment type="function">
    <text evidence="2">Tetrapolymerization of the monopyrrole PBG into the hydroxymethylbilane pre-uroporphyrinogen in several discrete steps.</text>
</comment>
<dbReference type="Proteomes" id="UP000029647">
    <property type="component" value="Unassembled WGS sequence"/>
</dbReference>
<dbReference type="AlphaFoldDB" id="A0A081D7G8"/>
<dbReference type="GO" id="GO:0004418">
    <property type="term" value="F:hydroxymethylbilane synthase activity"/>
    <property type="evidence" value="ECO:0007669"/>
    <property type="project" value="UniProtKB-UniRule"/>
</dbReference>
<evidence type="ECO:0000256" key="5">
    <source>
        <dbReference type="ARBA" id="ARBA00011245"/>
    </source>
</evidence>
<comment type="subunit">
    <text evidence="5">Monomer.</text>
</comment>
<dbReference type="Proteomes" id="UP000028980">
    <property type="component" value="Unassembled WGS sequence"/>
</dbReference>
<dbReference type="InterPro" id="IPR036803">
    <property type="entry name" value="Porphobilinogen_deaminase_C_sf"/>
</dbReference>
<dbReference type="NCBIfam" id="TIGR00212">
    <property type="entry name" value="hemC"/>
    <property type="match status" value="1"/>
</dbReference>
<dbReference type="EMBL" id="BBMM01000001">
    <property type="protein sequence ID" value="GAK98741.1"/>
    <property type="molecule type" value="Genomic_DNA"/>
</dbReference>
<evidence type="ECO:0000313" key="16">
    <source>
        <dbReference type="Proteomes" id="UP000029226"/>
    </source>
</evidence>
<protein>
    <recommendedName>
        <fullName evidence="9">Hydroxymethylbilane synthase</fullName>
        <ecNumber evidence="9">2.5.1.61</ecNumber>
    </recommendedName>
</protein>
<evidence type="ECO:0000256" key="1">
    <source>
        <dbReference type="ARBA" id="ARBA00001916"/>
    </source>
</evidence>
<evidence type="ECO:0000256" key="2">
    <source>
        <dbReference type="ARBA" id="ARBA00002869"/>
    </source>
</evidence>
<evidence type="ECO:0000313" key="13">
    <source>
        <dbReference type="EMBL" id="GAK98741.1"/>
    </source>
</evidence>
<evidence type="ECO:0000259" key="11">
    <source>
        <dbReference type="Pfam" id="PF03900"/>
    </source>
</evidence>
<dbReference type="EMBL" id="BBLG01000001">
    <property type="protein sequence ID" value="GAK74864.1"/>
    <property type="molecule type" value="Genomic_DNA"/>
</dbReference>
<evidence type="ECO:0000256" key="6">
    <source>
        <dbReference type="ARBA" id="ARBA00022679"/>
    </source>
</evidence>
<dbReference type="PANTHER" id="PTHR11557">
    <property type="entry name" value="PORPHOBILINOGEN DEAMINASE"/>
    <property type="match status" value="1"/>
</dbReference>
<evidence type="ECO:0000313" key="15">
    <source>
        <dbReference type="Proteomes" id="UP000028980"/>
    </source>
</evidence>